<comment type="caution">
    <text evidence="1">The sequence shown here is derived from an EMBL/GenBank/DDBJ whole genome shotgun (WGS) entry which is preliminary data.</text>
</comment>
<organism evidence="1 2">
    <name type="scientific">Entomophthora muscae</name>
    <dbReference type="NCBI Taxonomy" id="34485"/>
    <lineage>
        <taxon>Eukaryota</taxon>
        <taxon>Fungi</taxon>
        <taxon>Fungi incertae sedis</taxon>
        <taxon>Zoopagomycota</taxon>
        <taxon>Entomophthoromycotina</taxon>
        <taxon>Entomophthoromycetes</taxon>
        <taxon>Entomophthorales</taxon>
        <taxon>Entomophthoraceae</taxon>
        <taxon>Entomophthora</taxon>
    </lineage>
</organism>
<gene>
    <name evidence="1" type="ORF">DSO57_1027012</name>
</gene>
<evidence type="ECO:0000313" key="1">
    <source>
        <dbReference type="EMBL" id="KAJ9068601.1"/>
    </source>
</evidence>
<keyword evidence="2" id="KW-1185">Reference proteome</keyword>
<dbReference type="EMBL" id="QTSX02003712">
    <property type="protein sequence ID" value="KAJ9068601.1"/>
    <property type="molecule type" value="Genomic_DNA"/>
</dbReference>
<accession>A0ACC2T2C7</accession>
<sequence>MVLTTGAESPLVTLFPCTFSGSSPFVSEVPEQPKVSSPPLEEDITNASSTPMILVLSPGPVWAPFQLSLSTTSKLVLPPTLSSIHALWQCTLSLASVPDTLPKTCNSSSWTLVSPPELMESMDTVMNNSIHHVLISPLLGHFEDKSLAFAFISQNELASASGNMIVQFPDSAQLTCPTHSCGK</sequence>
<evidence type="ECO:0000313" key="2">
    <source>
        <dbReference type="Proteomes" id="UP001165960"/>
    </source>
</evidence>
<name>A0ACC2T2C7_9FUNG</name>
<protein>
    <submittedName>
        <fullName evidence="1">Uncharacterized protein</fullName>
    </submittedName>
</protein>
<reference evidence="1" key="1">
    <citation type="submission" date="2022-04" db="EMBL/GenBank/DDBJ databases">
        <title>Genome of the entomopathogenic fungus Entomophthora muscae.</title>
        <authorList>
            <person name="Elya C."/>
            <person name="Lovett B.R."/>
            <person name="Lee E."/>
            <person name="Macias A.M."/>
            <person name="Hajek A.E."/>
            <person name="De Bivort B.L."/>
            <person name="Kasson M.T."/>
            <person name="De Fine Licht H.H."/>
            <person name="Stajich J.E."/>
        </authorList>
    </citation>
    <scope>NUCLEOTIDE SEQUENCE</scope>
    <source>
        <strain evidence="1">Berkeley</strain>
    </source>
</reference>
<proteinExistence type="predicted"/>
<dbReference type="Proteomes" id="UP001165960">
    <property type="component" value="Unassembled WGS sequence"/>
</dbReference>